<keyword evidence="2" id="KW-0810">Translation regulation</keyword>
<feature type="domain" description="SUI1" evidence="5">
    <location>
        <begin position="42"/>
        <end position="108"/>
    </location>
</feature>
<dbReference type="InterPro" id="IPR005872">
    <property type="entry name" value="SUI1_arc_bac"/>
</dbReference>
<evidence type="ECO:0000256" key="4">
    <source>
        <dbReference type="SAM" id="MobiDB-lite"/>
    </source>
</evidence>
<evidence type="ECO:0000256" key="2">
    <source>
        <dbReference type="ARBA" id="ARBA00022845"/>
    </source>
</evidence>
<dbReference type="Pfam" id="PF01253">
    <property type="entry name" value="SUI1"/>
    <property type="match status" value="1"/>
</dbReference>
<dbReference type="AlphaFoldDB" id="A0A8J6QVL7"/>
<keyword evidence="3" id="KW-0648">Protein biosynthesis</keyword>
<dbReference type="InterPro" id="IPR036877">
    <property type="entry name" value="SUI1_dom_sf"/>
</dbReference>
<reference evidence="6" key="1">
    <citation type="submission" date="2020-09" db="EMBL/GenBank/DDBJ databases">
        <title>Pelobacter alkaliphilus sp. nov., a novel anaerobic arsenate-reducing bacterium from terrestrial mud volcano.</title>
        <authorList>
            <person name="Khomyakova M.A."/>
            <person name="Merkel A.Y."/>
            <person name="Slobodkin A.I."/>
        </authorList>
    </citation>
    <scope>NUCLEOTIDE SEQUENCE</scope>
    <source>
        <strain evidence="6">M08fum</strain>
    </source>
</reference>
<dbReference type="RefSeq" id="WP_191157901.1">
    <property type="nucleotide sequence ID" value="NZ_JACWUN010000026.1"/>
</dbReference>
<dbReference type="FunFam" id="3.30.780.10:FF:000002">
    <property type="entry name" value="Stress response translation initiation inhibitor"/>
    <property type="match status" value="1"/>
</dbReference>
<proteinExistence type="inferred from homology"/>
<dbReference type="GO" id="GO:0003743">
    <property type="term" value="F:translation initiation factor activity"/>
    <property type="evidence" value="ECO:0007669"/>
    <property type="project" value="UniProtKB-KW"/>
</dbReference>
<comment type="caution">
    <text evidence="6">The sequence shown here is derived from an EMBL/GenBank/DDBJ whole genome shotgun (WGS) entry which is preliminary data.</text>
</comment>
<comment type="similarity">
    <text evidence="1">Belongs to the SUI1 family.</text>
</comment>
<dbReference type="InterPro" id="IPR050318">
    <property type="entry name" value="DENR/SUI1_TIF"/>
</dbReference>
<gene>
    <name evidence="6" type="ORF">ICT70_14505</name>
</gene>
<dbReference type="CDD" id="cd11567">
    <property type="entry name" value="YciH_like"/>
    <property type="match status" value="1"/>
</dbReference>
<sequence>MSNSRPVYSDQLGRLCPQCAQPQKKCRCTKKPAAPKGDGSVRIQRETKGRKGKGVTLITGLDLEPQQLKDLAKELKQRCGTGGTVKEGIVEIQGDQRDLLLELLQQRGFKVKKAGG</sequence>
<dbReference type="PIRSF" id="PIRSF037511">
    <property type="entry name" value="Transl_init_SUI1_pro"/>
    <property type="match status" value="1"/>
</dbReference>
<organism evidence="6 7">
    <name type="scientific">Pelovirga terrestris</name>
    <dbReference type="NCBI Taxonomy" id="2771352"/>
    <lineage>
        <taxon>Bacteria</taxon>
        <taxon>Pseudomonadati</taxon>
        <taxon>Thermodesulfobacteriota</taxon>
        <taxon>Desulfuromonadia</taxon>
        <taxon>Geobacterales</taxon>
        <taxon>Geobacteraceae</taxon>
        <taxon>Pelovirga</taxon>
    </lineage>
</organism>
<dbReference type="GO" id="GO:0006417">
    <property type="term" value="P:regulation of translation"/>
    <property type="evidence" value="ECO:0007669"/>
    <property type="project" value="UniProtKB-KW"/>
</dbReference>
<dbReference type="PANTHER" id="PTHR12789:SF0">
    <property type="entry name" value="DENSITY-REGULATED PROTEIN"/>
    <property type="match status" value="1"/>
</dbReference>
<dbReference type="NCBIfam" id="TIGR01158">
    <property type="entry name" value="SUI1_rel"/>
    <property type="match status" value="1"/>
</dbReference>
<dbReference type="EMBL" id="JACWUN010000026">
    <property type="protein sequence ID" value="MBD1401870.1"/>
    <property type="molecule type" value="Genomic_DNA"/>
</dbReference>
<feature type="region of interest" description="Disordered" evidence="4">
    <location>
        <begin position="28"/>
        <end position="51"/>
    </location>
</feature>
<keyword evidence="6" id="KW-0396">Initiation factor</keyword>
<evidence type="ECO:0000259" key="5">
    <source>
        <dbReference type="PROSITE" id="PS50296"/>
    </source>
</evidence>
<dbReference type="PANTHER" id="PTHR12789">
    <property type="entry name" value="DENSITY-REGULATED PROTEIN HOMOLOG"/>
    <property type="match status" value="1"/>
</dbReference>
<evidence type="ECO:0000256" key="1">
    <source>
        <dbReference type="ARBA" id="ARBA00005422"/>
    </source>
</evidence>
<dbReference type="GO" id="GO:0001731">
    <property type="term" value="P:formation of translation preinitiation complex"/>
    <property type="evidence" value="ECO:0007669"/>
    <property type="project" value="TreeGrafter"/>
</dbReference>
<evidence type="ECO:0000313" key="7">
    <source>
        <dbReference type="Proteomes" id="UP000632828"/>
    </source>
</evidence>
<dbReference type="InterPro" id="IPR001950">
    <property type="entry name" value="SUI1"/>
</dbReference>
<keyword evidence="7" id="KW-1185">Reference proteome</keyword>
<evidence type="ECO:0000313" key="6">
    <source>
        <dbReference type="EMBL" id="MBD1401870.1"/>
    </source>
</evidence>
<name>A0A8J6QVL7_9BACT</name>
<protein>
    <submittedName>
        <fullName evidence="6">Translation initiation factor Sui1</fullName>
    </submittedName>
</protein>
<dbReference type="GO" id="GO:0002188">
    <property type="term" value="P:translation reinitiation"/>
    <property type="evidence" value="ECO:0007669"/>
    <property type="project" value="TreeGrafter"/>
</dbReference>
<dbReference type="Proteomes" id="UP000632828">
    <property type="component" value="Unassembled WGS sequence"/>
</dbReference>
<dbReference type="NCBIfam" id="NF005297">
    <property type="entry name" value="PRK06824.1"/>
    <property type="match status" value="1"/>
</dbReference>
<dbReference type="GO" id="GO:0003729">
    <property type="term" value="F:mRNA binding"/>
    <property type="evidence" value="ECO:0007669"/>
    <property type="project" value="TreeGrafter"/>
</dbReference>
<dbReference type="PROSITE" id="PS50296">
    <property type="entry name" value="SUI1"/>
    <property type="match status" value="1"/>
</dbReference>
<dbReference type="SUPFAM" id="SSF55159">
    <property type="entry name" value="eIF1-like"/>
    <property type="match status" value="1"/>
</dbReference>
<dbReference type="Gene3D" id="3.30.780.10">
    <property type="entry name" value="SUI1-like domain"/>
    <property type="match status" value="1"/>
</dbReference>
<evidence type="ECO:0000256" key="3">
    <source>
        <dbReference type="ARBA" id="ARBA00022917"/>
    </source>
</evidence>
<accession>A0A8J6QVL7</accession>